<organism evidence="1 2">
    <name type="scientific">Dipteronia sinensis</name>
    <dbReference type="NCBI Taxonomy" id="43782"/>
    <lineage>
        <taxon>Eukaryota</taxon>
        <taxon>Viridiplantae</taxon>
        <taxon>Streptophyta</taxon>
        <taxon>Embryophyta</taxon>
        <taxon>Tracheophyta</taxon>
        <taxon>Spermatophyta</taxon>
        <taxon>Magnoliopsida</taxon>
        <taxon>eudicotyledons</taxon>
        <taxon>Gunneridae</taxon>
        <taxon>Pentapetalae</taxon>
        <taxon>rosids</taxon>
        <taxon>malvids</taxon>
        <taxon>Sapindales</taxon>
        <taxon>Sapindaceae</taxon>
        <taxon>Hippocastanoideae</taxon>
        <taxon>Acereae</taxon>
        <taxon>Dipteronia</taxon>
    </lineage>
</organism>
<evidence type="ECO:0008006" key="3">
    <source>
        <dbReference type="Google" id="ProtNLM"/>
    </source>
</evidence>
<accession>A0AAE0ALG2</accession>
<dbReference type="PANTHER" id="PTHR31325">
    <property type="entry name" value="OS01G0798800 PROTEIN-RELATED"/>
    <property type="match status" value="1"/>
</dbReference>
<evidence type="ECO:0000313" key="1">
    <source>
        <dbReference type="EMBL" id="KAK3220301.1"/>
    </source>
</evidence>
<sequence length="346" mass="39642">MASKSDLTISNYIPCTLVQANSISAQLASKFLGAFLIIRIRRSLFVQFFSIKEGNAAFFGKYQKTMERMGSSRGDSTKPSTANCPCHFWCPTKVHKKSLDGNLTDSFFKSRNELLATRGTYTLERFFSSNNRLEWSITEVEYDHSLVIWHIATDLCYYGDLDDVQGDANELDPKCKISKCLSDYMLYLLVFCPSMLPKGNSEIRYVHTFEEAKRFFKPRFSKERDGIQASTGRRVLLEDARVTQPSLELVKDKLSVLQDGCKLAMELKNVDSELQNVESCEHNYNKWEMISQVWMEMLSYAAHDCGWREHGQQLRKGGELLTHVCLLMAHFGLSKQYVNLFLSGDK</sequence>
<dbReference type="AlphaFoldDB" id="A0AAE0ALG2"/>
<evidence type="ECO:0000313" key="2">
    <source>
        <dbReference type="Proteomes" id="UP001281410"/>
    </source>
</evidence>
<name>A0AAE0ALG2_9ROSI</name>
<gene>
    <name evidence="1" type="ORF">Dsin_014271</name>
</gene>
<dbReference type="InterPro" id="IPR007658">
    <property type="entry name" value="DUF594"/>
</dbReference>
<dbReference type="EMBL" id="JANJYJ010000004">
    <property type="protein sequence ID" value="KAK3220301.1"/>
    <property type="molecule type" value="Genomic_DNA"/>
</dbReference>
<keyword evidence="2" id="KW-1185">Reference proteome</keyword>
<reference evidence="1" key="1">
    <citation type="journal article" date="2023" name="Plant J.">
        <title>Genome sequences and population genomics provide insights into the demographic history, inbreeding, and mutation load of two 'living fossil' tree species of Dipteronia.</title>
        <authorList>
            <person name="Feng Y."/>
            <person name="Comes H.P."/>
            <person name="Chen J."/>
            <person name="Zhu S."/>
            <person name="Lu R."/>
            <person name="Zhang X."/>
            <person name="Li P."/>
            <person name="Qiu J."/>
            <person name="Olsen K.M."/>
            <person name="Qiu Y."/>
        </authorList>
    </citation>
    <scope>NUCLEOTIDE SEQUENCE</scope>
    <source>
        <strain evidence="1">NBL</strain>
    </source>
</reference>
<dbReference type="Pfam" id="PF04578">
    <property type="entry name" value="DUF594"/>
    <property type="match status" value="1"/>
</dbReference>
<protein>
    <recommendedName>
        <fullName evidence="3">DUF4220 domain-containing protein</fullName>
    </recommendedName>
</protein>
<dbReference type="Proteomes" id="UP001281410">
    <property type="component" value="Unassembled WGS sequence"/>
</dbReference>
<comment type="caution">
    <text evidence="1">The sequence shown here is derived from an EMBL/GenBank/DDBJ whole genome shotgun (WGS) entry which is preliminary data.</text>
</comment>
<proteinExistence type="predicted"/>